<evidence type="ECO:0000313" key="3">
    <source>
        <dbReference type="EMBL" id="CAK0812814.1"/>
    </source>
</evidence>
<sequence length="833" mass="87993">AVSDAEASTAKIDDLASRIKKDSEELEAAKGIREAEKAEFEESEAELMSASDTLSRAIRVLEREMAKHPAAFAQAAATARVSGLASALGAVLDSASLLAEDKARLLQLAQSSQEEDADDAAGAPAPGAYESHSGGIVDTLEELREKAEAKLKASRQAEASNAHVHGQLLQGLQGQIAADQKALAELVRLRRALENSRAALAAVQEGCMRTASDHELSTKSREKELKVIAEACATEQISARRPCSCACTEATAHFCVPAGAFHEGFAVGSTERPACDEHGDVVPEEILTVEYASVQMDRVSSFGEALNAQLFPFGLEGLWPATAALFQCPKSSESRPTISSPRPLGMADPMAPCRSPARFPRGDVLGQIEVREQMAGLAGALERIESAMAGTARAHGRGHAARTGAAPAQRAVCCQVPTAALAEALQAITDQSRATAALLAQGSAAAADQMCALLGGGDGAGGGPGTKLPGAKGAAALKVWRRHLEANPASMVVTVCCNARRVLAASDGDTDLGVNSMREYLSRQVAFGQAKGVAYLAYGIATVADFSRSASGRERRTGPWQSDDDKGGAPKGKDRGPYSPGLGPFGGIGYRYLHCAGGLDFLHQPTARPLRWRARRANVLVCALSQLAARGRRVAPAAARSGRPLTDSQKEICDQLLGLARLIHRLLFTLGGRETAKLNSTCDYAAMVQAAVLRSTCAPPAARNGEDFTSERAEFLAATYSFVQVGTREAPSPTPAPTRPTRRAALQAERGRGVVRFLRELAKEQHSAALAQLAGRVGAVAQFGASAAAVADPFGKIRGHFFQTDYSGNSLRRRSVAWFDSHWQQRRRGQRRA</sequence>
<feature type="region of interest" description="Disordered" evidence="2">
    <location>
        <begin position="551"/>
        <end position="579"/>
    </location>
</feature>
<keyword evidence="4" id="KW-1185">Reference proteome</keyword>
<protein>
    <submittedName>
        <fullName evidence="3">Uncharacterized protein</fullName>
    </submittedName>
</protein>
<proteinExistence type="predicted"/>
<accession>A0ABN9R248</accession>
<comment type="caution">
    <text evidence="3">The sequence shown here is derived from an EMBL/GenBank/DDBJ whole genome shotgun (WGS) entry which is preliminary data.</text>
</comment>
<dbReference type="EMBL" id="CAUYUJ010005236">
    <property type="protein sequence ID" value="CAK0812814.1"/>
    <property type="molecule type" value="Genomic_DNA"/>
</dbReference>
<dbReference type="Proteomes" id="UP001189429">
    <property type="component" value="Unassembled WGS sequence"/>
</dbReference>
<evidence type="ECO:0000256" key="1">
    <source>
        <dbReference type="SAM" id="Coils"/>
    </source>
</evidence>
<feature type="compositionally biased region" description="Basic and acidic residues" evidence="2">
    <location>
        <begin position="551"/>
        <end position="576"/>
    </location>
</feature>
<feature type="region of interest" description="Disordered" evidence="2">
    <location>
        <begin position="109"/>
        <end position="133"/>
    </location>
</feature>
<keyword evidence="1" id="KW-0175">Coiled coil</keyword>
<feature type="coiled-coil region" evidence="1">
    <location>
        <begin position="26"/>
        <end position="53"/>
    </location>
</feature>
<organism evidence="3 4">
    <name type="scientific">Prorocentrum cordatum</name>
    <dbReference type="NCBI Taxonomy" id="2364126"/>
    <lineage>
        <taxon>Eukaryota</taxon>
        <taxon>Sar</taxon>
        <taxon>Alveolata</taxon>
        <taxon>Dinophyceae</taxon>
        <taxon>Prorocentrales</taxon>
        <taxon>Prorocentraceae</taxon>
        <taxon>Prorocentrum</taxon>
    </lineage>
</organism>
<name>A0ABN9R248_9DINO</name>
<feature type="non-terminal residue" evidence="3">
    <location>
        <position position="1"/>
    </location>
</feature>
<gene>
    <name evidence="3" type="ORF">PCOR1329_LOCUS16994</name>
</gene>
<evidence type="ECO:0000256" key="2">
    <source>
        <dbReference type="SAM" id="MobiDB-lite"/>
    </source>
</evidence>
<reference evidence="3" key="1">
    <citation type="submission" date="2023-10" db="EMBL/GenBank/DDBJ databases">
        <authorList>
            <person name="Chen Y."/>
            <person name="Shah S."/>
            <person name="Dougan E. K."/>
            <person name="Thang M."/>
            <person name="Chan C."/>
        </authorList>
    </citation>
    <scope>NUCLEOTIDE SEQUENCE [LARGE SCALE GENOMIC DNA]</scope>
</reference>
<evidence type="ECO:0000313" key="4">
    <source>
        <dbReference type="Proteomes" id="UP001189429"/>
    </source>
</evidence>